<dbReference type="PANTHER" id="PTHR43004">
    <property type="entry name" value="TRK SYSTEM POTASSIUM UPTAKE PROTEIN"/>
    <property type="match status" value="1"/>
</dbReference>
<evidence type="ECO:0000256" key="1">
    <source>
        <dbReference type="ARBA" id="ARBA00001974"/>
    </source>
</evidence>
<feature type="domain" description="Phenol hydroxylase-like C-terminal dimerisation" evidence="6">
    <location>
        <begin position="507"/>
        <end position="554"/>
    </location>
</feature>
<dbReference type="PRINTS" id="PR00420">
    <property type="entry name" value="RNGMNOXGNASE"/>
</dbReference>
<evidence type="ECO:0000256" key="3">
    <source>
        <dbReference type="ARBA" id="ARBA00022630"/>
    </source>
</evidence>
<comment type="cofactor">
    <cofactor evidence="1">
        <name>FAD</name>
        <dbReference type="ChEBI" id="CHEBI:57692"/>
    </cofactor>
</comment>
<keyword evidence="7" id="KW-0560">Oxidoreductase</keyword>
<proteinExistence type="inferred from homology"/>
<dbReference type="GO" id="GO:0016709">
    <property type="term" value="F:oxidoreductase activity, acting on paired donors, with incorporation or reduction of molecular oxygen, NAD(P)H as one donor, and incorporation of one atom of oxygen"/>
    <property type="evidence" value="ECO:0007669"/>
    <property type="project" value="UniProtKB-ARBA"/>
</dbReference>
<dbReference type="GO" id="GO:0071949">
    <property type="term" value="F:FAD binding"/>
    <property type="evidence" value="ECO:0007669"/>
    <property type="project" value="InterPro"/>
</dbReference>
<protein>
    <submittedName>
        <fullName evidence="7">Monooxygenase FAD-binding</fullName>
    </submittedName>
</protein>
<evidence type="ECO:0000313" key="7">
    <source>
        <dbReference type="EMBL" id="EFH82683.1"/>
    </source>
</evidence>
<name>D6U1N9_KTERA</name>
<comment type="similarity">
    <text evidence="2">Belongs to the PheA/TfdB FAD monooxygenase family.</text>
</comment>
<dbReference type="Pfam" id="PF07976">
    <property type="entry name" value="Phe_hydrox_dim"/>
    <property type="match status" value="1"/>
</dbReference>
<dbReference type="FunCoup" id="D6U1N9">
    <property type="interactions" value="467"/>
</dbReference>
<dbReference type="OrthoDB" id="8670884at2"/>
<dbReference type="Gene3D" id="3.50.50.60">
    <property type="entry name" value="FAD/NAD(P)-binding domain"/>
    <property type="match status" value="1"/>
</dbReference>
<keyword evidence="7" id="KW-0503">Monooxygenase</keyword>
<dbReference type="STRING" id="485913.Krac_3520"/>
<dbReference type="RefSeq" id="WP_007920989.1">
    <property type="nucleotide sequence ID" value="NZ_ADVG01000004.1"/>
</dbReference>
<feature type="domain" description="FAD-binding" evidence="5">
    <location>
        <begin position="11"/>
        <end position="347"/>
    </location>
</feature>
<dbReference type="eggNOG" id="COG0654">
    <property type="taxonomic scope" value="Bacteria"/>
</dbReference>
<keyword evidence="3" id="KW-0285">Flavoprotein</keyword>
<dbReference type="InterPro" id="IPR036249">
    <property type="entry name" value="Thioredoxin-like_sf"/>
</dbReference>
<dbReference type="InterPro" id="IPR036188">
    <property type="entry name" value="FAD/NAD-bd_sf"/>
</dbReference>
<dbReference type="Gene3D" id="3.40.30.120">
    <property type="match status" value="1"/>
</dbReference>
<keyword evidence="4" id="KW-0274">FAD</keyword>
<evidence type="ECO:0000256" key="2">
    <source>
        <dbReference type="ARBA" id="ARBA00007801"/>
    </source>
</evidence>
<dbReference type="PANTHER" id="PTHR43004:SF19">
    <property type="entry name" value="BINDING MONOOXYGENASE, PUTATIVE (JCVI)-RELATED"/>
    <property type="match status" value="1"/>
</dbReference>
<dbReference type="InterPro" id="IPR012941">
    <property type="entry name" value="Phe_hydrox_C_dim_dom"/>
</dbReference>
<sequence>MSQSATNTYDIEVLVVGAGPTGMVMASELKRHGMQCRIIDRLPQPSHTSKALSIHARTLELFEKMGLTNSFLAEGVKVKAMNIYGDKHHRIAQINMQHVPSRYPFMLCLPQWETENILNEHLTRQEIKVERAVELTELQQTGNGVDVVLEHANGQREQLRTRWLIGCDGPHSTVRHLLGFDFKGSTFEQSFALADVHMGSYLPVHQASFFWQEGDFIGCLPIPHEQYRIIIGYKPGTEPKGDVTLEEVQRILEKCGMTDVRVHDAVWSSRFQVNQRKVHHYRQGSVLMAGDACHIHSPIAGQGMNTGIQDAFNLAWKLALVSQEKAQPHLLDSYEAERERFGRLLLRGTNFFSRLALSQGALPSRLRDSVAPLVISSKIASKRIATLISQVAASYRRSPIVSEYQEGNLFGALRERQRMPIGHHAGERAPDMVVYLGKTPMRLHMLCLGTRHVLFFFAHQHDPERSLQEWEEMNAILKRRHSDLVDAFLILPRPPESSDSERTHIIYDENAAIYKEYGITDDGLVLVRPDGYIGFLSRPASLGRLGAYLDSIFVVSPIPTPITVTPGRAEHKEVSQ</sequence>
<reference evidence="7 8" key="1">
    <citation type="journal article" date="2011" name="Stand. Genomic Sci.">
        <title>Non-contiguous finished genome sequence and contextual data of the filamentous soil bacterium Ktedonobacter racemifer type strain (SOSP1-21).</title>
        <authorList>
            <person name="Chang Y.J."/>
            <person name="Land M."/>
            <person name="Hauser L."/>
            <person name="Chertkov O."/>
            <person name="Del Rio T.G."/>
            <person name="Nolan M."/>
            <person name="Copeland A."/>
            <person name="Tice H."/>
            <person name="Cheng J.F."/>
            <person name="Lucas S."/>
            <person name="Han C."/>
            <person name="Goodwin L."/>
            <person name="Pitluck S."/>
            <person name="Ivanova N."/>
            <person name="Ovchinikova G."/>
            <person name="Pati A."/>
            <person name="Chen A."/>
            <person name="Palaniappan K."/>
            <person name="Mavromatis K."/>
            <person name="Liolios K."/>
            <person name="Brettin T."/>
            <person name="Fiebig A."/>
            <person name="Rohde M."/>
            <person name="Abt B."/>
            <person name="Goker M."/>
            <person name="Detter J.C."/>
            <person name="Woyke T."/>
            <person name="Bristow J."/>
            <person name="Eisen J.A."/>
            <person name="Markowitz V."/>
            <person name="Hugenholtz P."/>
            <person name="Kyrpides N.C."/>
            <person name="Klenk H.P."/>
            <person name="Lapidus A."/>
        </authorList>
    </citation>
    <scope>NUCLEOTIDE SEQUENCE [LARGE SCALE GENOMIC DNA]</scope>
    <source>
        <strain evidence="8">DSM 44963</strain>
    </source>
</reference>
<keyword evidence="8" id="KW-1185">Reference proteome</keyword>
<dbReference type="Gene3D" id="3.30.70.2450">
    <property type="match status" value="1"/>
</dbReference>
<dbReference type="EMBL" id="ADVG01000004">
    <property type="protein sequence ID" value="EFH82683.1"/>
    <property type="molecule type" value="Genomic_DNA"/>
</dbReference>
<dbReference type="AlphaFoldDB" id="D6U1N9"/>
<dbReference type="InParanoid" id="D6U1N9"/>
<evidence type="ECO:0000259" key="6">
    <source>
        <dbReference type="Pfam" id="PF07976"/>
    </source>
</evidence>
<dbReference type="InterPro" id="IPR002938">
    <property type="entry name" value="FAD-bd"/>
</dbReference>
<organism evidence="7 8">
    <name type="scientific">Ktedonobacter racemifer DSM 44963</name>
    <dbReference type="NCBI Taxonomy" id="485913"/>
    <lineage>
        <taxon>Bacteria</taxon>
        <taxon>Bacillati</taxon>
        <taxon>Chloroflexota</taxon>
        <taxon>Ktedonobacteria</taxon>
        <taxon>Ktedonobacterales</taxon>
        <taxon>Ktedonobacteraceae</taxon>
        <taxon>Ktedonobacter</taxon>
    </lineage>
</organism>
<dbReference type="Proteomes" id="UP000004508">
    <property type="component" value="Unassembled WGS sequence"/>
</dbReference>
<dbReference type="SUPFAM" id="SSF51905">
    <property type="entry name" value="FAD/NAD(P)-binding domain"/>
    <property type="match status" value="1"/>
</dbReference>
<gene>
    <name evidence="7" type="ORF">Krac_3520</name>
</gene>
<dbReference type="InterPro" id="IPR050641">
    <property type="entry name" value="RIFMO-like"/>
</dbReference>
<accession>D6U1N9</accession>
<evidence type="ECO:0000259" key="5">
    <source>
        <dbReference type="Pfam" id="PF01494"/>
    </source>
</evidence>
<dbReference type="Pfam" id="PF01494">
    <property type="entry name" value="FAD_binding_3"/>
    <property type="match status" value="1"/>
</dbReference>
<dbReference type="SUPFAM" id="SSF52833">
    <property type="entry name" value="Thioredoxin-like"/>
    <property type="match status" value="1"/>
</dbReference>
<evidence type="ECO:0000256" key="4">
    <source>
        <dbReference type="ARBA" id="ARBA00022827"/>
    </source>
</evidence>
<evidence type="ECO:0000313" key="8">
    <source>
        <dbReference type="Proteomes" id="UP000004508"/>
    </source>
</evidence>
<comment type="caution">
    <text evidence="7">The sequence shown here is derived from an EMBL/GenBank/DDBJ whole genome shotgun (WGS) entry which is preliminary data.</text>
</comment>